<evidence type="ECO:0000259" key="3">
    <source>
        <dbReference type="PROSITE" id="PS50158"/>
    </source>
</evidence>
<organism evidence="4 5">
    <name type="scientific">Ophiocordyceps australis</name>
    <dbReference type="NCBI Taxonomy" id="1399860"/>
    <lineage>
        <taxon>Eukaryota</taxon>
        <taxon>Fungi</taxon>
        <taxon>Dikarya</taxon>
        <taxon>Ascomycota</taxon>
        <taxon>Pezizomycotina</taxon>
        <taxon>Sordariomycetes</taxon>
        <taxon>Hypocreomycetidae</taxon>
        <taxon>Hypocreales</taxon>
        <taxon>Ophiocordycipitaceae</taxon>
        <taxon>Ophiocordyceps</taxon>
    </lineage>
</organism>
<keyword evidence="1" id="KW-0862">Zinc</keyword>
<dbReference type="InterPro" id="IPR036875">
    <property type="entry name" value="Znf_CCHC_sf"/>
</dbReference>
<feature type="region of interest" description="Disordered" evidence="2">
    <location>
        <begin position="354"/>
        <end position="378"/>
    </location>
</feature>
<accession>A0A2C5YHG8</accession>
<feature type="domain" description="CCHC-type" evidence="3">
    <location>
        <begin position="306"/>
        <end position="321"/>
    </location>
</feature>
<proteinExistence type="predicted"/>
<feature type="domain" description="CCHC-type" evidence="3">
    <location>
        <begin position="285"/>
        <end position="300"/>
    </location>
</feature>
<dbReference type="PROSITE" id="PS50158">
    <property type="entry name" value="ZF_CCHC"/>
    <property type="match status" value="6"/>
</dbReference>
<feature type="domain" description="CCHC-type" evidence="3">
    <location>
        <begin position="238"/>
        <end position="253"/>
    </location>
</feature>
<name>A0A2C5YHG8_9HYPO</name>
<keyword evidence="5" id="KW-1185">Reference proteome</keyword>
<dbReference type="PANTHER" id="PTHR23002">
    <property type="entry name" value="ZINC FINGER CCHC DOMAIN CONTAINING PROTEIN"/>
    <property type="match status" value="1"/>
</dbReference>
<reference evidence="4 5" key="1">
    <citation type="submission" date="2017-06" db="EMBL/GenBank/DDBJ databases">
        <title>Ant-infecting Ophiocordyceps genomes reveal a high diversity of potential behavioral manipulation genes and a possible major role for enterotoxins.</title>
        <authorList>
            <person name="De Bekker C."/>
            <person name="Evans H.C."/>
            <person name="Brachmann A."/>
            <person name="Hughes D.P."/>
        </authorList>
    </citation>
    <scope>NUCLEOTIDE SEQUENCE [LARGE SCALE GENOMIC DNA]</scope>
    <source>
        <strain evidence="4 5">Map64</strain>
    </source>
</reference>
<keyword evidence="1" id="KW-0479">Metal-binding</keyword>
<evidence type="ECO:0000313" key="4">
    <source>
        <dbReference type="EMBL" id="PHH66920.1"/>
    </source>
</evidence>
<dbReference type="STRING" id="1399860.A0A2C5YHG8"/>
<keyword evidence="1" id="KW-0863">Zinc-finger</keyword>
<dbReference type="GO" id="GO:0008270">
    <property type="term" value="F:zinc ion binding"/>
    <property type="evidence" value="ECO:0007669"/>
    <property type="project" value="UniProtKB-KW"/>
</dbReference>
<dbReference type="Pfam" id="PF00098">
    <property type="entry name" value="zf-CCHC"/>
    <property type="match status" value="6"/>
</dbReference>
<dbReference type="OrthoDB" id="8026949at2759"/>
<sequence length="402" mass="44285">MDNTWGEIDNTWGEMDNTGGAGDAWGSGPADIIPSYTAVTPGDDGGGEKLPEKPVARVSLKCYGCGQIGHRAVECTNPRLVNRDHVADMSPDEAWAKLRSAVAERDVDDVKEAINEYVKAVNADITFRELQEALLDNGIKLFLIATEKPLMKVLTNMDLQGNLGKKYSISYRFSEYADRPREVESFPKTREELLARLDDAGDIVNKGVPLCRNCDELGHISKYCPKEKVIFERPKIICSNCNLEGHRIRDCKEPRKDKFACRNCGKSGHKAADCDEPPNLNNVQCRKCDEYGHFAKDCPKASAIVCRNCDQEGHMSRDCPQPRDWSKVQCSNCQLFGHTRVRCKAPVAAPSDEFGSGDFGSKNNSAEADNGFPAAPDDVPAAQTHVERAWGPETGGGWEGGW</sequence>
<dbReference type="SUPFAM" id="SSF57756">
    <property type="entry name" value="Retrovirus zinc finger-like domains"/>
    <property type="match status" value="3"/>
</dbReference>
<feature type="domain" description="CCHC-type" evidence="3">
    <location>
        <begin position="211"/>
        <end position="226"/>
    </location>
</feature>
<dbReference type="AlphaFoldDB" id="A0A2C5YHG8"/>
<dbReference type="InterPro" id="IPR001878">
    <property type="entry name" value="Znf_CCHC"/>
</dbReference>
<evidence type="ECO:0000313" key="5">
    <source>
        <dbReference type="Proteomes" id="UP000226192"/>
    </source>
</evidence>
<evidence type="ECO:0000256" key="2">
    <source>
        <dbReference type="SAM" id="MobiDB-lite"/>
    </source>
</evidence>
<dbReference type="GO" id="GO:0003676">
    <property type="term" value="F:nucleic acid binding"/>
    <property type="evidence" value="ECO:0007669"/>
    <property type="project" value="InterPro"/>
</dbReference>
<dbReference type="EMBL" id="NJET01000004">
    <property type="protein sequence ID" value="PHH66920.1"/>
    <property type="molecule type" value="Genomic_DNA"/>
</dbReference>
<evidence type="ECO:0000256" key="1">
    <source>
        <dbReference type="PROSITE-ProRule" id="PRU00047"/>
    </source>
</evidence>
<dbReference type="Gene3D" id="4.10.60.10">
    <property type="entry name" value="Zinc finger, CCHC-type"/>
    <property type="match status" value="3"/>
</dbReference>
<feature type="region of interest" description="Disordered" evidence="2">
    <location>
        <begin position="1"/>
        <end position="24"/>
    </location>
</feature>
<dbReference type="SMART" id="SM00343">
    <property type="entry name" value="ZnF_C2HC"/>
    <property type="match status" value="7"/>
</dbReference>
<dbReference type="Proteomes" id="UP000226192">
    <property type="component" value="Unassembled WGS sequence"/>
</dbReference>
<gene>
    <name evidence="4" type="ORF">CDD81_5272</name>
</gene>
<comment type="caution">
    <text evidence="4">The sequence shown here is derived from an EMBL/GenBank/DDBJ whole genome shotgun (WGS) entry which is preliminary data.</text>
</comment>
<feature type="domain" description="CCHC-type" evidence="3">
    <location>
        <begin position="61"/>
        <end position="77"/>
    </location>
</feature>
<dbReference type="InterPro" id="IPR051714">
    <property type="entry name" value="Znf_CCHC_NABP"/>
</dbReference>
<protein>
    <recommendedName>
        <fullName evidence="3">CCHC-type domain-containing protein</fullName>
    </recommendedName>
</protein>
<feature type="domain" description="CCHC-type" evidence="3">
    <location>
        <begin position="261"/>
        <end position="276"/>
    </location>
</feature>